<accession>A0AAD7GT06</accession>
<comment type="caution">
    <text evidence="2">The sequence shown here is derived from an EMBL/GenBank/DDBJ whole genome shotgun (WGS) entry which is preliminary data.</text>
</comment>
<evidence type="ECO:0000313" key="2">
    <source>
        <dbReference type="EMBL" id="KAJ7704652.1"/>
    </source>
</evidence>
<evidence type="ECO:0000313" key="3">
    <source>
        <dbReference type="Proteomes" id="UP001215598"/>
    </source>
</evidence>
<dbReference type="AlphaFoldDB" id="A0AAD7GT06"/>
<name>A0AAD7GT06_9AGAR</name>
<organism evidence="2 3">
    <name type="scientific">Mycena metata</name>
    <dbReference type="NCBI Taxonomy" id="1033252"/>
    <lineage>
        <taxon>Eukaryota</taxon>
        <taxon>Fungi</taxon>
        <taxon>Dikarya</taxon>
        <taxon>Basidiomycota</taxon>
        <taxon>Agaricomycotina</taxon>
        <taxon>Agaricomycetes</taxon>
        <taxon>Agaricomycetidae</taxon>
        <taxon>Agaricales</taxon>
        <taxon>Marasmiineae</taxon>
        <taxon>Mycenaceae</taxon>
        <taxon>Mycena</taxon>
    </lineage>
</organism>
<protein>
    <submittedName>
        <fullName evidence="2">Uncharacterized protein</fullName>
    </submittedName>
</protein>
<proteinExistence type="predicted"/>
<dbReference type="EMBL" id="JARKIB010000486">
    <property type="protein sequence ID" value="KAJ7704652.1"/>
    <property type="molecule type" value="Genomic_DNA"/>
</dbReference>
<sequence length="285" mass="31142">MCFTPPPTTSQYLPGDGAVREPTHPASTARDRAWRMRRGPVRPALLVQRIFMRSLLLALLLQPVLPIISHIFECFIAQFSITVPLYLLKLGAPHPIVSSLTYPEFGSKICQIAPTAVEFDSPQLLPLFDDFEPPARLQHALSSSKDHQDPLLVSAANTRGKYLHPCTLKAQAAHRLVAGLVALSTALSLRAREVDMAICPTFFCVLALAIEFSLECCVESIIKTSHAARLQLPRSLAGDLHYQAGSFADTRQTPACILAAKISCPVHGNLNHAQARNGRGMHGQM</sequence>
<keyword evidence="3" id="KW-1185">Reference proteome</keyword>
<reference evidence="2" key="1">
    <citation type="submission" date="2023-03" db="EMBL/GenBank/DDBJ databases">
        <title>Massive genome expansion in bonnet fungi (Mycena s.s.) driven by repeated elements and novel gene families across ecological guilds.</title>
        <authorList>
            <consortium name="Lawrence Berkeley National Laboratory"/>
            <person name="Harder C.B."/>
            <person name="Miyauchi S."/>
            <person name="Viragh M."/>
            <person name="Kuo A."/>
            <person name="Thoen E."/>
            <person name="Andreopoulos B."/>
            <person name="Lu D."/>
            <person name="Skrede I."/>
            <person name="Drula E."/>
            <person name="Henrissat B."/>
            <person name="Morin E."/>
            <person name="Kohler A."/>
            <person name="Barry K."/>
            <person name="LaButti K."/>
            <person name="Morin E."/>
            <person name="Salamov A."/>
            <person name="Lipzen A."/>
            <person name="Mereny Z."/>
            <person name="Hegedus B."/>
            <person name="Baldrian P."/>
            <person name="Stursova M."/>
            <person name="Weitz H."/>
            <person name="Taylor A."/>
            <person name="Grigoriev I.V."/>
            <person name="Nagy L.G."/>
            <person name="Martin F."/>
            <person name="Kauserud H."/>
        </authorList>
    </citation>
    <scope>NUCLEOTIDE SEQUENCE</scope>
    <source>
        <strain evidence="2">CBHHK182m</strain>
    </source>
</reference>
<feature type="region of interest" description="Disordered" evidence="1">
    <location>
        <begin position="1"/>
        <end position="30"/>
    </location>
</feature>
<feature type="compositionally biased region" description="Basic and acidic residues" evidence="1">
    <location>
        <begin position="18"/>
        <end position="30"/>
    </location>
</feature>
<evidence type="ECO:0000256" key="1">
    <source>
        <dbReference type="SAM" id="MobiDB-lite"/>
    </source>
</evidence>
<dbReference type="Proteomes" id="UP001215598">
    <property type="component" value="Unassembled WGS sequence"/>
</dbReference>
<gene>
    <name evidence="2" type="ORF">B0H16DRAFT_1747590</name>
</gene>